<keyword evidence="2" id="KW-1185">Reference proteome</keyword>
<dbReference type="RefSeq" id="WP_206101027.1">
    <property type="nucleotide sequence ID" value="NZ_CP070969.1"/>
</dbReference>
<organism evidence="1 2">
    <name type="scientific">Paenibacillus tianjinensis</name>
    <dbReference type="NCBI Taxonomy" id="2810347"/>
    <lineage>
        <taxon>Bacteria</taxon>
        <taxon>Bacillati</taxon>
        <taxon>Bacillota</taxon>
        <taxon>Bacilli</taxon>
        <taxon>Bacillales</taxon>
        <taxon>Paenibacillaceae</taxon>
        <taxon>Paenibacillus</taxon>
    </lineage>
</organism>
<reference evidence="1 2" key="1">
    <citation type="submission" date="2021-02" db="EMBL/GenBank/DDBJ databases">
        <title>Paenibacillus tianjinensis sp. nov.</title>
        <authorList>
            <person name="Liu H."/>
        </authorList>
    </citation>
    <scope>NUCLEOTIDE SEQUENCE [LARGE SCALE GENOMIC DNA]</scope>
    <source>
        <strain evidence="1 2">TB2019</strain>
    </source>
</reference>
<proteinExistence type="predicted"/>
<name>A0ABX7L9K0_9BACL</name>
<gene>
    <name evidence="1" type="ORF">JRJ22_19195</name>
</gene>
<evidence type="ECO:0000313" key="1">
    <source>
        <dbReference type="EMBL" id="QSF43394.1"/>
    </source>
</evidence>
<protein>
    <submittedName>
        <fullName evidence="1">Uncharacterized protein</fullName>
    </submittedName>
</protein>
<accession>A0ABX7L9K0</accession>
<dbReference type="EMBL" id="CP070969">
    <property type="protein sequence ID" value="QSF43394.1"/>
    <property type="molecule type" value="Genomic_DNA"/>
</dbReference>
<dbReference type="Proteomes" id="UP000663452">
    <property type="component" value="Chromosome"/>
</dbReference>
<sequence length="75" mass="8597">MKWKQKTPVIPFESYDNTYSKLAKLNGITNIDQFLNPLSNVICDSYLLKNINELASRIILSIRNREPITITGDPD</sequence>
<evidence type="ECO:0000313" key="2">
    <source>
        <dbReference type="Proteomes" id="UP000663452"/>
    </source>
</evidence>